<name>A0ABQ5JTZ2_9EUKA</name>
<evidence type="ECO:0000313" key="6">
    <source>
        <dbReference type="EMBL" id="GKT17081.1"/>
    </source>
</evidence>
<dbReference type="Proteomes" id="UP001057375">
    <property type="component" value="Unassembled WGS sequence"/>
</dbReference>
<comment type="caution">
    <text evidence="6">The sequence shown here is derived from an EMBL/GenBank/DDBJ whole genome shotgun (WGS) entry which is preliminary data.</text>
</comment>
<dbReference type="InterPro" id="IPR007811">
    <property type="entry name" value="RPC4"/>
</dbReference>
<keyword evidence="4" id="KW-0539">Nucleus</keyword>
<sequence>MEGFKSKFKPNIKKAKKKRVSNLALQRKASLKEEKERLEFQASKERRGDRRPKIMTRSEILSQIDKVGDVGGDDDHNSSVQDRVDGEAALLEAEQGDGEIEGTGVFVSSSSQVLPTSLPFKMPSSKILSESALLGESIGEMELYDEKDKESRKGKKEVPYLENLRKTELASQSPKFVKGLHKDKFVLVQLPPLLPFQKSREPSLLTRKAAHSGQLARGPECKLGKMRIHRDGHVSFDFGGVPFLAFDGSSSGCAEEFVVCDGEKKQSVSFGVPKQKVLMIPDLAKIAEGKEIYQ</sequence>
<dbReference type="PANTHER" id="PTHR13408">
    <property type="entry name" value="DNA-DIRECTED RNA POLYMERASE III"/>
    <property type="match status" value="1"/>
</dbReference>
<evidence type="ECO:0000256" key="4">
    <source>
        <dbReference type="ARBA" id="ARBA00023242"/>
    </source>
</evidence>
<reference evidence="6" key="1">
    <citation type="submission" date="2022-03" db="EMBL/GenBank/DDBJ databases">
        <title>Draft genome sequence of Aduncisulcus paluster, a free-living microaerophilic Fornicata.</title>
        <authorList>
            <person name="Yuyama I."/>
            <person name="Kume K."/>
            <person name="Tamura T."/>
            <person name="Inagaki Y."/>
            <person name="Hashimoto T."/>
        </authorList>
    </citation>
    <scope>NUCLEOTIDE SEQUENCE</scope>
    <source>
        <strain evidence="6">NY0171</strain>
    </source>
</reference>
<organism evidence="6 7">
    <name type="scientific">Aduncisulcus paluster</name>
    <dbReference type="NCBI Taxonomy" id="2918883"/>
    <lineage>
        <taxon>Eukaryota</taxon>
        <taxon>Metamonada</taxon>
        <taxon>Carpediemonas-like organisms</taxon>
        <taxon>Aduncisulcus</taxon>
    </lineage>
</organism>
<comment type="subcellular location">
    <subcellularLocation>
        <location evidence="1">Nucleus</location>
    </subcellularLocation>
</comment>
<gene>
    <name evidence="6" type="ORF">ADUPG1_011033</name>
</gene>
<feature type="compositionally biased region" description="Basic and acidic residues" evidence="5">
    <location>
        <begin position="30"/>
        <end position="52"/>
    </location>
</feature>
<keyword evidence="3" id="KW-0804">Transcription</keyword>
<evidence type="ECO:0000256" key="1">
    <source>
        <dbReference type="ARBA" id="ARBA00004123"/>
    </source>
</evidence>
<feature type="compositionally biased region" description="Basic residues" evidence="5">
    <location>
        <begin position="1"/>
        <end position="20"/>
    </location>
</feature>
<dbReference type="EMBL" id="BQXS01011817">
    <property type="protein sequence ID" value="GKT17081.1"/>
    <property type="molecule type" value="Genomic_DNA"/>
</dbReference>
<evidence type="ECO:0000256" key="2">
    <source>
        <dbReference type="ARBA" id="ARBA00022478"/>
    </source>
</evidence>
<keyword evidence="2 6" id="KW-0240">DNA-directed RNA polymerase</keyword>
<proteinExistence type="predicted"/>
<accession>A0ABQ5JTZ2</accession>
<keyword evidence="7" id="KW-1185">Reference proteome</keyword>
<dbReference type="Pfam" id="PF05132">
    <property type="entry name" value="RNA_pol_Rpc4"/>
    <property type="match status" value="1"/>
</dbReference>
<evidence type="ECO:0000256" key="5">
    <source>
        <dbReference type="SAM" id="MobiDB-lite"/>
    </source>
</evidence>
<protein>
    <submittedName>
        <fullName evidence="6">DNA-directed RNA polymerase III subunit RPC4 like protein</fullName>
    </submittedName>
</protein>
<evidence type="ECO:0000256" key="3">
    <source>
        <dbReference type="ARBA" id="ARBA00023163"/>
    </source>
</evidence>
<feature type="region of interest" description="Disordered" evidence="5">
    <location>
        <begin position="1"/>
        <end position="57"/>
    </location>
</feature>
<dbReference type="GO" id="GO:0000428">
    <property type="term" value="C:DNA-directed RNA polymerase complex"/>
    <property type="evidence" value="ECO:0007669"/>
    <property type="project" value="UniProtKB-KW"/>
</dbReference>
<dbReference type="PANTHER" id="PTHR13408:SF0">
    <property type="entry name" value="DNA-DIRECTED RNA POLYMERASE III SUBUNIT RPC4"/>
    <property type="match status" value="1"/>
</dbReference>
<evidence type="ECO:0000313" key="7">
    <source>
        <dbReference type="Proteomes" id="UP001057375"/>
    </source>
</evidence>